<dbReference type="EMBL" id="JADNYM010000028">
    <property type="protein sequence ID" value="MBG0741310.1"/>
    <property type="molecule type" value="Genomic_DNA"/>
</dbReference>
<feature type="region of interest" description="Disordered" evidence="1">
    <location>
        <begin position="131"/>
        <end position="187"/>
    </location>
</feature>
<feature type="compositionally biased region" description="Basic and acidic residues" evidence="1">
    <location>
        <begin position="136"/>
        <end position="147"/>
    </location>
</feature>
<reference evidence="2 3" key="1">
    <citation type="submission" date="2020-11" db="EMBL/GenBank/DDBJ databases">
        <title>Arthrobacter antarcticus sp. nov., isolated from Antarctic Soil.</title>
        <authorList>
            <person name="Li J."/>
        </authorList>
    </citation>
    <scope>NUCLEOTIDE SEQUENCE [LARGE SCALE GENOMIC DNA]</scope>
    <source>
        <strain evidence="2 3">Z1-20</strain>
    </source>
</reference>
<dbReference type="RefSeq" id="WP_196398246.1">
    <property type="nucleotide sequence ID" value="NZ_JADNYM010000028.1"/>
</dbReference>
<dbReference type="AlphaFoldDB" id="A0A931G727"/>
<evidence type="ECO:0000256" key="1">
    <source>
        <dbReference type="SAM" id="MobiDB-lite"/>
    </source>
</evidence>
<organism evidence="2 3">
    <name type="scientific">Arthrobacter terrae</name>
    <dbReference type="NCBI Taxonomy" id="2935737"/>
    <lineage>
        <taxon>Bacteria</taxon>
        <taxon>Bacillati</taxon>
        <taxon>Actinomycetota</taxon>
        <taxon>Actinomycetes</taxon>
        <taxon>Micrococcales</taxon>
        <taxon>Micrococcaceae</taxon>
        <taxon>Arthrobacter</taxon>
    </lineage>
</organism>
<comment type="caution">
    <text evidence="2">The sequence shown here is derived from an EMBL/GenBank/DDBJ whole genome shotgun (WGS) entry which is preliminary data.</text>
</comment>
<evidence type="ECO:0000313" key="2">
    <source>
        <dbReference type="EMBL" id="MBG0741310.1"/>
    </source>
</evidence>
<gene>
    <name evidence="2" type="ORF">IV500_18245</name>
</gene>
<protein>
    <submittedName>
        <fullName evidence="2">Uncharacterized protein</fullName>
    </submittedName>
</protein>
<feature type="compositionally biased region" description="Basic and acidic residues" evidence="1">
    <location>
        <begin position="163"/>
        <end position="173"/>
    </location>
</feature>
<accession>A0A931G727</accession>
<name>A0A931G727_9MICC</name>
<evidence type="ECO:0000313" key="3">
    <source>
        <dbReference type="Proteomes" id="UP000655366"/>
    </source>
</evidence>
<sequence>MDENESFEYDVENGAEDNFAALLFGSTRGLRSERVPMTYRWRDMDPRTAKAVWNHLGSWVRWFVETYHLPTSVISDCWWRHSDIVAELYALQRAEQASYMEDDGGYGPLGFHERLEHSIARLRDQTRTAGCVSLQQHREPPVRRLPDEGPAMTGNVIDLSGSRPDRSEQHESDTPGDGNSGNADPGQ</sequence>
<keyword evidence="3" id="KW-1185">Reference proteome</keyword>
<dbReference type="Proteomes" id="UP000655366">
    <property type="component" value="Unassembled WGS sequence"/>
</dbReference>
<proteinExistence type="predicted"/>